<reference evidence="3" key="1">
    <citation type="submission" date="2022-10" db="EMBL/GenBank/DDBJ databases">
        <title>The complete genomes of actinobacterial strains from the NBC collection.</title>
        <authorList>
            <person name="Joergensen T.S."/>
            <person name="Alvarez Arevalo M."/>
            <person name="Sterndorff E.B."/>
            <person name="Faurdal D."/>
            <person name="Vuksanovic O."/>
            <person name="Mourched A.-S."/>
            <person name="Charusanti P."/>
            <person name="Shaw S."/>
            <person name="Blin K."/>
            <person name="Weber T."/>
        </authorList>
    </citation>
    <scope>NUCLEOTIDE SEQUENCE</scope>
    <source>
        <strain evidence="3">NBC_00119</strain>
    </source>
</reference>
<dbReference type="InterPro" id="IPR050791">
    <property type="entry name" value="Aldo-Keto_reductase"/>
</dbReference>
<keyword evidence="1" id="KW-0560">Oxidoreductase</keyword>
<sequence length="126" mass="13567">MESPFSRGLLSGELSGAELAPDDMRRGLPRFSDDNITFNQHLVTRIGELALELGCSPAQFALAWLVAQGVVPIPGAQRRTHMSENTSAGNVTLTADVLRRVDEIAPAGAFAGERFPDHLLALVQED</sequence>
<name>A0AAU1UPG8_9ACTN</name>
<gene>
    <name evidence="3" type="ORF">OHU69_47960</name>
</gene>
<evidence type="ECO:0000256" key="1">
    <source>
        <dbReference type="ARBA" id="ARBA00023002"/>
    </source>
</evidence>
<feature type="domain" description="NADP-dependent oxidoreductase" evidence="2">
    <location>
        <begin position="9"/>
        <end position="105"/>
    </location>
</feature>
<dbReference type="InterPro" id="IPR023210">
    <property type="entry name" value="NADP_OxRdtase_dom"/>
</dbReference>
<evidence type="ECO:0000259" key="2">
    <source>
        <dbReference type="Pfam" id="PF00248"/>
    </source>
</evidence>
<evidence type="ECO:0000313" key="3">
    <source>
        <dbReference type="EMBL" id="WTS19100.1"/>
    </source>
</evidence>
<dbReference type="Pfam" id="PF00248">
    <property type="entry name" value="Aldo_ket_red"/>
    <property type="match status" value="1"/>
</dbReference>
<dbReference type="SUPFAM" id="SSF51430">
    <property type="entry name" value="NAD(P)-linked oxidoreductase"/>
    <property type="match status" value="1"/>
</dbReference>
<dbReference type="GO" id="GO:0016491">
    <property type="term" value="F:oxidoreductase activity"/>
    <property type="evidence" value="ECO:0007669"/>
    <property type="project" value="UniProtKB-KW"/>
</dbReference>
<dbReference type="EMBL" id="CP108195">
    <property type="protein sequence ID" value="WTS19100.1"/>
    <property type="molecule type" value="Genomic_DNA"/>
</dbReference>
<protein>
    <submittedName>
        <fullName evidence="3">Aldo/keto reductase</fullName>
    </submittedName>
</protein>
<dbReference type="GO" id="GO:0005737">
    <property type="term" value="C:cytoplasm"/>
    <property type="evidence" value="ECO:0007669"/>
    <property type="project" value="TreeGrafter"/>
</dbReference>
<dbReference type="Gene3D" id="3.20.20.100">
    <property type="entry name" value="NADP-dependent oxidoreductase domain"/>
    <property type="match status" value="1"/>
</dbReference>
<dbReference type="PANTHER" id="PTHR43625:SF40">
    <property type="entry name" value="ALDO-KETO REDUCTASE YAKC [NADP(+)]"/>
    <property type="match status" value="1"/>
</dbReference>
<organism evidence="3">
    <name type="scientific">Streptomyces sp. NBC_00119</name>
    <dbReference type="NCBI Taxonomy" id="2975659"/>
    <lineage>
        <taxon>Bacteria</taxon>
        <taxon>Bacillati</taxon>
        <taxon>Actinomycetota</taxon>
        <taxon>Actinomycetes</taxon>
        <taxon>Kitasatosporales</taxon>
        <taxon>Streptomycetaceae</taxon>
        <taxon>Streptomyces</taxon>
    </lineage>
</organism>
<accession>A0AAU1UPG8</accession>
<dbReference type="AlphaFoldDB" id="A0AAU1UPG8"/>
<dbReference type="InterPro" id="IPR036812">
    <property type="entry name" value="NAD(P)_OxRdtase_dom_sf"/>
</dbReference>
<dbReference type="PANTHER" id="PTHR43625">
    <property type="entry name" value="AFLATOXIN B1 ALDEHYDE REDUCTASE"/>
    <property type="match status" value="1"/>
</dbReference>
<proteinExistence type="predicted"/>